<evidence type="ECO:0000256" key="1">
    <source>
        <dbReference type="SAM" id="MobiDB-lite"/>
    </source>
</evidence>
<evidence type="ECO:0000313" key="3">
    <source>
        <dbReference type="WBParaSite" id="Csp11.Scaffold629.g9827.t1"/>
    </source>
</evidence>
<protein>
    <submittedName>
        <fullName evidence="3">Crossover junction endonuclease MUS81</fullName>
    </submittedName>
</protein>
<name>A0A1I7UJ29_9PELO</name>
<reference evidence="3" key="1">
    <citation type="submission" date="2016-11" db="UniProtKB">
        <authorList>
            <consortium name="WormBaseParasite"/>
        </authorList>
    </citation>
    <scope>IDENTIFICATION</scope>
</reference>
<dbReference type="WBParaSite" id="Csp11.Scaffold629.g9827.t1">
    <property type="protein sequence ID" value="Csp11.Scaffold629.g9827.t1"/>
    <property type="gene ID" value="Csp11.Scaffold629.g9827"/>
</dbReference>
<sequence>MKEDENGKNERFEYMSTQNLFAVVVPSATLKDVISSNSLKDFVIEQKAGFQSGRCTMLIVSFGRLDIQKKKLHQLSIEIFEKHRTQIVQIDTIPEMALFTAQYLRSLARREKKKRMTEDEGGDGNSGGHKLKYQGEKGIVIGARSEIVSDWWSKMLSTIDRISDAQRRSILGLIPDPIAAIDKYSKMDYSLALNEISELVAENGRRVGPAIAHRVLTMLTDETGNSIIG</sequence>
<dbReference type="InterPro" id="IPR042530">
    <property type="entry name" value="EME1/EME2_C"/>
</dbReference>
<dbReference type="AlphaFoldDB" id="A0A1I7UJ29"/>
<organism evidence="2 3">
    <name type="scientific">Caenorhabditis tropicalis</name>
    <dbReference type="NCBI Taxonomy" id="1561998"/>
    <lineage>
        <taxon>Eukaryota</taxon>
        <taxon>Metazoa</taxon>
        <taxon>Ecdysozoa</taxon>
        <taxon>Nematoda</taxon>
        <taxon>Chromadorea</taxon>
        <taxon>Rhabditida</taxon>
        <taxon>Rhabditina</taxon>
        <taxon>Rhabditomorpha</taxon>
        <taxon>Rhabditoidea</taxon>
        <taxon>Rhabditidae</taxon>
        <taxon>Peloderinae</taxon>
        <taxon>Caenorhabditis</taxon>
    </lineage>
</organism>
<dbReference type="STRING" id="1561998.A0A1I7UJ29"/>
<feature type="region of interest" description="Disordered" evidence="1">
    <location>
        <begin position="112"/>
        <end position="131"/>
    </location>
</feature>
<dbReference type="Proteomes" id="UP000095282">
    <property type="component" value="Unplaced"/>
</dbReference>
<dbReference type="eggNOG" id="ENOG502S559">
    <property type="taxonomic scope" value="Eukaryota"/>
</dbReference>
<keyword evidence="2" id="KW-1185">Reference proteome</keyword>
<accession>A0A1I7UJ29</accession>
<proteinExistence type="predicted"/>
<dbReference type="Gene3D" id="1.10.150.670">
    <property type="entry name" value="Crossover junction endonuclease EME1, DNA-binding domain"/>
    <property type="match status" value="1"/>
</dbReference>
<evidence type="ECO:0000313" key="2">
    <source>
        <dbReference type="Proteomes" id="UP000095282"/>
    </source>
</evidence>